<dbReference type="EMBL" id="JAHHIF010000023">
    <property type="protein sequence ID" value="MBW4546306.1"/>
    <property type="molecule type" value="Genomic_DNA"/>
</dbReference>
<dbReference type="PANTHER" id="PTHR34817:SF2">
    <property type="entry name" value="NUCLEOTIDYLTRANSFERASE"/>
    <property type="match status" value="1"/>
</dbReference>
<organism evidence="1 2">
    <name type="scientific">Symplocastrum torsivum CPER-KK1</name>
    <dbReference type="NCBI Taxonomy" id="450513"/>
    <lineage>
        <taxon>Bacteria</taxon>
        <taxon>Bacillati</taxon>
        <taxon>Cyanobacteriota</taxon>
        <taxon>Cyanophyceae</taxon>
        <taxon>Oscillatoriophycideae</taxon>
        <taxon>Oscillatoriales</taxon>
        <taxon>Microcoleaceae</taxon>
        <taxon>Symplocastrum</taxon>
    </lineage>
</organism>
<reference evidence="1" key="1">
    <citation type="submission" date="2021-05" db="EMBL/GenBank/DDBJ databases">
        <authorList>
            <person name="Pietrasiak N."/>
            <person name="Ward R."/>
            <person name="Stajich J.E."/>
            <person name="Kurbessoian T."/>
        </authorList>
    </citation>
    <scope>NUCLEOTIDE SEQUENCE</scope>
    <source>
        <strain evidence="1">CPER-KK1</strain>
    </source>
</reference>
<accession>A0A951PMG2</accession>
<evidence type="ECO:0000313" key="2">
    <source>
        <dbReference type="Proteomes" id="UP000753908"/>
    </source>
</evidence>
<name>A0A951PMG2_9CYAN</name>
<comment type="caution">
    <text evidence="1">The sequence shown here is derived from an EMBL/GenBank/DDBJ whole genome shotgun (WGS) entry which is preliminary data.</text>
</comment>
<protein>
    <submittedName>
        <fullName evidence="1">Nucleotidyltransferase domain-containing protein</fullName>
    </submittedName>
</protein>
<sequence>MSNQKPFIPKLILPVGTQVVTRVEVIASGELVHPSGAVGVIVQAPVDYSHSYRVQLPDGAVVSLRREELTTRKQWQQESLQPALGLGDDLSLYDYVIYRCVVGSKAYGLDHAGSDTDRRGIYLPPAKLHWSLNGIPEQLDNKQTEECYWEIQKFLTLALKANPTVLECLYTPLVETATPLAEELLSMRECFLSQRVYQTYNGYVMSQFKKLEQDLRTKGAIKQKHAMHLVRLLLSGITVLKEGFVPVRIDEKHHQQLLAIRRGEMPWEEVNAWRLRLHQDFERVYTTTNLPERPNYERANAFLLKARRSMV</sequence>
<dbReference type="Proteomes" id="UP000753908">
    <property type="component" value="Unassembled WGS sequence"/>
</dbReference>
<dbReference type="PANTHER" id="PTHR34817">
    <property type="entry name" value="NUCLEOTIDYLTRANSFERASE"/>
    <property type="match status" value="1"/>
</dbReference>
<dbReference type="InterPro" id="IPR018775">
    <property type="entry name" value="RlaP"/>
</dbReference>
<dbReference type="Pfam" id="PF10127">
    <property type="entry name" value="RlaP"/>
    <property type="match status" value="1"/>
</dbReference>
<dbReference type="AlphaFoldDB" id="A0A951PMG2"/>
<reference evidence="1" key="2">
    <citation type="journal article" date="2022" name="Microbiol. Resour. Announc.">
        <title>Metagenome Sequencing to Explore Phylogenomics of Terrestrial Cyanobacteria.</title>
        <authorList>
            <person name="Ward R.D."/>
            <person name="Stajich J.E."/>
            <person name="Johansen J.R."/>
            <person name="Huntemann M."/>
            <person name="Clum A."/>
            <person name="Foster B."/>
            <person name="Foster B."/>
            <person name="Roux S."/>
            <person name="Palaniappan K."/>
            <person name="Varghese N."/>
            <person name="Mukherjee S."/>
            <person name="Reddy T.B.K."/>
            <person name="Daum C."/>
            <person name="Copeland A."/>
            <person name="Chen I.A."/>
            <person name="Ivanova N.N."/>
            <person name="Kyrpides N.C."/>
            <person name="Shapiro N."/>
            <person name="Eloe-Fadrosh E.A."/>
            <person name="Pietrasiak N."/>
        </authorList>
    </citation>
    <scope>NUCLEOTIDE SEQUENCE</scope>
    <source>
        <strain evidence="1">CPER-KK1</strain>
    </source>
</reference>
<proteinExistence type="predicted"/>
<evidence type="ECO:0000313" key="1">
    <source>
        <dbReference type="EMBL" id="MBW4546306.1"/>
    </source>
</evidence>
<gene>
    <name evidence="1" type="ORF">KME25_17950</name>
</gene>